<dbReference type="AlphaFoldDB" id="A0A813U379"/>
<gene>
    <name evidence="1" type="ORF">JYZ213_LOCUS6143</name>
</gene>
<organism evidence="1 2">
    <name type="scientific">Adineta steineri</name>
    <dbReference type="NCBI Taxonomy" id="433720"/>
    <lineage>
        <taxon>Eukaryota</taxon>
        <taxon>Metazoa</taxon>
        <taxon>Spiralia</taxon>
        <taxon>Gnathifera</taxon>
        <taxon>Rotifera</taxon>
        <taxon>Eurotatoria</taxon>
        <taxon>Bdelloidea</taxon>
        <taxon>Adinetida</taxon>
        <taxon>Adinetidae</taxon>
        <taxon>Adineta</taxon>
    </lineage>
</organism>
<reference evidence="1" key="1">
    <citation type="submission" date="2021-02" db="EMBL/GenBank/DDBJ databases">
        <authorList>
            <person name="Nowell W R."/>
        </authorList>
    </citation>
    <scope>NUCLEOTIDE SEQUENCE</scope>
</reference>
<dbReference type="EMBL" id="CAJNOG010000038">
    <property type="protein sequence ID" value="CAF0817841.1"/>
    <property type="molecule type" value="Genomic_DNA"/>
</dbReference>
<dbReference type="Proteomes" id="UP000663845">
    <property type="component" value="Unassembled WGS sequence"/>
</dbReference>
<evidence type="ECO:0000313" key="2">
    <source>
        <dbReference type="Proteomes" id="UP000663845"/>
    </source>
</evidence>
<protein>
    <submittedName>
        <fullName evidence="1">Uncharacterized protein</fullName>
    </submittedName>
</protein>
<proteinExistence type="predicted"/>
<comment type="caution">
    <text evidence="1">The sequence shown here is derived from an EMBL/GenBank/DDBJ whole genome shotgun (WGS) entry which is preliminary data.</text>
</comment>
<name>A0A813U379_9BILA</name>
<evidence type="ECO:0000313" key="1">
    <source>
        <dbReference type="EMBL" id="CAF0817841.1"/>
    </source>
</evidence>
<sequence>MENNMMTDSIDCLYDRISRQTNISSNELKQMSANTIRENSDYYVTMLSAVYMLAEYENKGLLYIGGVNNKNKKNEEIIEEHHNKALSKSDNKKLIYSLDNKESEIVVPDRDEKFELGNPRGTLRLDCQDMVDDGSLMNLQIQYGRDKEGRNGSYANAILPSNHYLGRRIITNNTLNCYLPAKRYINFRSGVKLGRGNPRGILRLDCQGMVGDRPSMNLQIQYRRDNGGRSGSYKNAILPGNHYLGLRIITNNTLNCYLPANQYINFRSSVFSI</sequence>
<accession>A0A813U379</accession>